<sequence length="28" mass="2977">MACACCCLVSKSSEQADGHFRQPQNCGC</sequence>
<dbReference type="EMBL" id="GBRH01174722">
    <property type="protein sequence ID" value="JAE23174.1"/>
    <property type="molecule type" value="Transcribed_RNA"/>
</dbReference>
<proteinExistence type="predicted"/>
<reference evidence="1" key="2">
    <citation type="journal article" date="2015" name="Data Brief">
        <title>Shoot transcriptome of the giant reed, Arundo donax.</title>
        <authorList>
            <person name="Barrero R.A."/>
            <person name="Guerrero F.D."/>
            <person name="Moolhuijzen P."/>
            <person name="Goolsby J.A."/>
            <person name="Tidwell J."/>
            <person name="Bellgard S.E."/>
            <person name="Bellgard M.I."/>
        </authorList>
    </citation>
    <scope>NUCLEOTIDE SEQUENCE</scope>
    <source>
        <tissue evidence="1">Shoot tissue taken approximately 20 cm above the soil surface</tissue>
    </source>
</reference>
<protein>
    <submittedName>
        <fullName evidence="1">Uncharacterized protein</fullName>
    </submittedName>
</protein>
<reference evidence="1" key="1">
    <citation type="submission" date="2014-09" db="EMBL/GenBank/DDBJ databases">
        <authorList>
            <person name="Magalhaes I.L.F."/>
            <person name="Oliveira U."/>
            <person name="Santos F.R."/>
            <person name="Vidigal T.H.D.A."/>
            <person name="Brescovit A.D."/>
            <person name="Santos A.J."/>
        </authorList>
    </citation>
    <scope>NUCLEOTIDE SEQUENCE</scope>
    <source>
        <tissue evidence="1">Shoot tissue taken approximately 20 cm above the soil surface</tissue>
    </source>
</reference>
<accession>A0A0A9GIE8</accession>
<organism evidence="1">
    <name type="scientific">Arundo donax</name>
    <name type="common">Giant reed</name>
    <name type="synonym">Donax arundinaceus</name>
    <dbReference type="NCBI Taxonomy" id="35708"/>
    <lineage>
        <taxon>Eukaryota</taxon>
        <taxon>Viridiplantae</taxon>
        <taxon>Streptophyta</taxon>
        <taxon>Embryophyta</taxon>
        <taxon>Tracheophyta</taxon>
        <taxon>Spermatophyta</taxon>
        <taxon>Magnoliopsida</taxon>
        <taxon>Liliopsida</taxon>
        <taxon>Poales</taxon>
        <taxon>Poaceae</taxon>
        <taxon>PACMAD clade</taxon>
        <taxon>Arundinoideae</taxon>
        <taxon>Arundineae</taxon>
        <taxon>Arundo</taxon>
    </lineage>
</organism>
<evidence type="ECO:0000313" key="1">
    <source>
        <dbReference type="EMBL" id="JAE23174.1"/>
    </source>
</evidence>
<name>A0A0A9GIE8_ARUDO</name>
<dbReference type="AlphaFoldDB" id="A0A0A9GIE8"/>